<feature type="domain" description="Nucleoporin Nup54 alpha-helical" evidence="5">
    <location>
        <begin position="289"/>
        <end position="425"/>
    </location>
</feature>
<accession>A0A0R3RGS4</accession>
<dbReference type="InterPro" id="IPR025712">
    <property type="entry name" value="Nup54_alpha-helical_dom"/>
</dbReference>
<evidence type="ECO:0000313" key="6">
    <source>
        <dbReference type="Proteomes" id="UP000050640"/>
    </source>
</evidence>
<evidence type="ECO:0000259" key="5">
    <source>
        <dbReference type="Pfam" id="PF13874"/>
    </source>
</evidence>
<dbReference type="GO" id="GO:0006607">
    <property type="term" value="P:NLS-bearing protein import into nucleus"/>
    <property type="evidence" value="ECO:0007669"/>
    <property type="project" value="TreeGrafter"/>
</dbReference>
<proteinExistence type="predicted"/>
<dbReference type="GO" id="GO:0006999">
    <property type="term" value="P:nuclear pore organization"/>
    <property type="evidence" value="ECO:0007669"/>
    <property type="project" value="TreeGrafter"/>
</dbReference>
<protein>
    <submittedName>
        <fullName evidence="7">Nup54 domain-containing protein</fullName>
    </submittedName>
</protein>
<feature type="coiled-coil region" evidence="4">
    <location>
        <begin position="333"/>
        <end position="360"/>
    </location>
</feature>
<evidence type="ECO:0000256" key="4">
    <source>
        <dbReference type="SAM" id="Coils"/>
    </source>
</evidence>
<comment type="subcellular location">
    <subcellularLocation>
        <location evidence="1">Nucleus</location>
    </subcellularLocation>
</comment>
<dbReference type="Proteomes" id="UP000050640">
    <property type="component" value="Unplaced"/>
</dbReference>
<keyword evidence="2" id="KW-0813">Transport</keyword>
<keyword evidence="4" id="KW-0175">Coiled coil</keyword>
<organism evidence="6 7">
    <name type="scientific">Elaeophora elaphi</name>
    <dbReference type="NCBI Taxonomy" id="1147741"/>
    <lineage>
        <taxon>Eukaryota</taxon>
        <taxon>Metazoa</taxon>
        <taxon>Ecdysozoa</taxon>
        <taxon>Nematoda</taxon>
        <taxon>Chromadorea</taxon>
        <taxon>Rhabditida</taxon>
        <taxon>Spirurina</taxon>
        <taxon>Spiruromorpha</taxon>
        <taxon>Filarioidea</taxon>
        <taxon>Onchocercidae</taxon>
        <taxon>Elaeophora</taxon>
    </lineage>
</organism>
<dbReference type="GO" id="GO:0044613">
    <property type="term" value="C:nuclear pore central transport channel"/>
    <property type="evidence" value="ECO:0007669"/>
    <property type="project" value="TreeGrafter"/>
</dbReference>
<reference evidence="7" key="1">
    <citation type="submission" date="2016-04" db="UniProtKB">
        <authorList>
            <consortium name="WormBaseParasite"/>
        </authorList>
    </citation>
    <scope>IDENTIFICATION</scope>
</reference>
<dbReference type="AlphaFoldDB" id="A0A0R3RGS4"/>
<dbReference type="WBParaSite" id="EEL_0000061801-mRNA-1">
    <property type="protein sequence ID" value="EEL_0000061801-mRNA-1"/>
    <property type="gene ID" value="EEL_0000061801"/>
</dbReference>
<dbReference type="GO" id="GO:0017056">
    <property type="term" value="F:structural constituent of nuclear pore"/>
    <property type="evidence" value="ECO:0007669"/>
    <property type="project" value="TreeGrafter"/>
</dbReference>
<evidence type="ECO:0000256" key="3">
    <source>
        <dbReference type="ARBA" id="ARBA00023242"/>
    </source>
</evidence>
<keyword evidence="3" id="KW-0539">Nucleus</keyword>
<evidence type="ECO:0000256" key="1">
    <source>
        <dbReference type="ARBA" id="ARBA00004123"/>
    </source>
</evidence>
<name>A0A0R3RGS4_9BILA</name>
<dbReference type="STRING" id="1147741.A0A0R3RGS4"/>
<keyword evidence="6" id="KW-1185">Reference proteome</keyword>
<evidence type="ECO:0000256" key="2">
    <source>
        <dbReference type="ARBA" id="ARBA00022448"/>
    </source>
</evidence>
<dbReference type="PANTHER" id="PTHR13000">
    <property type="entry name" value="NUCLEOPORIN P54"/>
    <property type="match status" value="1"/>
</dbReference>
<dbReference type="GO" id="GO:0036228">
    <property type="term" value="P:protein localization to nuclear inner membrane"/>
    <property type="evidence" value="ECO:0007669"/>
    <property type="project" value="TreeGrafter"/>
</dbReference>
<sequence length="485" mass="53187">MSTSVKIAAMSLFGGSKLGTTSAPTFGTTTSTPAFSFGAATSNTANKPLFGSTTTAQPSLFGASTTTSTFAQSGGLFGSKPGATTSSTTLLSSGMKPAGLPGTSTTSTAQASQVSTVQDLIQNSECLIRSLTSPDLFGDERDGIVAKLNQLLSACGIGSGYYKGDQQPISYTTENPFYQFKAIGYSRRSDYCDSDGIVALTLGINYEQLSRAAQRQKFLDSMNLILGNNTNVLIYVTEKGKGRSSSKELCAFLKQPAQDTQLKNQLCVVNVLSRTVVDDVKKRAFMKNPPAGFDSQIWQQAVRENPDPDKLLPYPIRGFEQLRKRQELQAAEIRLEERVIEELKQRLVQINSKLTAGQNQCSYQRQRHKELSHRLLRCLAMQSLLQQYTISIDSDEEKLETRLEALNASLIAPDQIKSRINNLLAILHGEAETLKATNETRLKLTESDVTQIKRYLSRAQDALERVIDIVRESTNILDIVEAHLK</sequence>
<dbReference type="PANTHER" id="PTHR13000:SF0">
    <property type="entry name" value="NUCLEOPORIN P54"/>
    <property type="match status" value="1"/>
</dbReference>
<evidence type="ECO:0000313" key="7">
    <source>
        <dbReference type="WBParaSite" id="EEL_0000061801-mRNA-1"/>
    </source>
</evidence>
<dbReference type="Pfam" id="PF13874">
    <property type="entry name" value="Nup54"/>
    <property type="match status" value="1"/>
</dbReference>
<dbReference type="InterPro" id="IPR024864">
    <property type="entry name" value="Nup54/Nup57/Nup44"/>
</dbReference>